<dbReference type="InterPro" id="IPR046059">
    <property type="entry name" value="DUF6017"/>
</dbReference>
<sequence length="282" mass="32177">MAVFRVPKIENFTMMSNHHLRNKKLSLKAVGLMSKILSLPDEWDYSLKGLAKLNADGIDGVRSAVQELEDAGYIIRRQRRDKNGRMAQSEYLVFEIPELSKPALDSPSSEKPIPVKPATDVPTSGNPMQINTNQVITHQENTHLNNTPSINHSGTGRRNDGTDWMDERERYREIIEENIEYEIMKDRPDGDRLGEIVEIMLDAVCSTAPTIRINGEDMPQQVVKSRFLKLDSSHIEYVFHAMKECPSNIRNIRAYLLTTLYNAPATMDNFYSAKVNHDFNGW</sequence>
<evidence type="ECO:0000313" key="3">
    <source>
        <dbReference type="EMBL" id="PDX81201.1"/>
    </source>
</evidence>
<evidence type="ECO:0000259" key="2">
    <source>
        <dbReference type="Pfam" id="PF19481"/>
    </source>
</evidence>
<protein>
    <submittedName>
        <fullName evidence="3">Helix-turn-helix domain-containing protein</fullName>
    </submittedName>
</protein>
<feature type="region of interest" description="Disordered" evidence="1">
    <location>
        <begin position="103"/>
        <end position="126"/>
    </location>
</feature>
<proteinExistence type="predicted"/>
<feature type="region of interest" description="Disordered" evidence="1">
    <location>
        <begin position="144"/>
        <end position="164"/>
    </location>
</feature>
<dbReference type="EMBL" id="NMTY01000016">
    <property type="protein sequence ID" value="PDX81201.1"/>
    <property type="molecule type" value="Genomic_DNA"/>
</dbReference>
<accession>A0A2A7AQ71</accession>
<gene>
    <name evidence="3" type="ORF">CGS58_08035</name>
</gene>
<name>A0A2A7AQ71_9FIRM</name>
<reference evidence="3 4" key="1">
    <citation type="journal article" date="2017" name="Front. Microbiol.">
        <title>New Insights into the Diversity of the Genus Faecalibacterium.</title>
        <authorList>
            <person name="Benevides L."/>
            <person name="Burman S."/>
            <person name="Martin R."/>
            <person name="Robert V."/>
            <person name="Thomas M."/>
            <person name="Miquel S."/>
            <person name="Chain F."/>
            <person name="Sokol H."/>
            <person name="Bermudez-Humaran L.G."/>
            <person name="Morrison M."/>
            <person name="Langella P."/>
            <person name="Azevedo V.A."/>
            <person name="Chatel J.M."/>
            <person name="Soares S."/>
        </authorList>
    </citation>
    <scope>NUCLEOTIDE SEQUENCE [LARGE SCALE GENOMIC DNA]</scope>
    <source>
        <strain evidence="3 4">CNCM I 4575</strain>
    </source>
</reference>
<evidence type="ECO:0000313" key="4">
    <source>
        <dbReference type="Proteomes" id="UP000220005"/>
    </source>
</evidence>
<evidence type="ECO:0000256" key="1">
    <source>
        <dbReference type="SAM" id="MobiDB-lite"/>
    </source>
</evidence>
<comment type="caution">
    <text evidence="3">The sequence shown here is derived from an EMBL/GenBank/DDBJ whole genome shotgun (WGS) entry which is preliminary data.</text>
</comment>
<dbReference type="RefSeq" id="WP_097839515.1">
    <property type="nucleotide sequence ID" value="NZ_CABVEM010000001.1"/>
</dbReference>
<feature type="domain" description="DUF6017" evidence="2">
    <location>
        <begin position="165"/>
        <end position="280"/>
    </location>
</feature>
<dbReference type="AlphaFoldDB" id="A0A2A7AQ71"/>
<organism evidence="3 4">
    <name type="scientific">Faecalibacterium prausnitzii</name>
    <dbReference type="NCBI Taxonomy" id="853"/>
    <lineage>
        <taxon>Bacteria</taxon>
        <taxon>Bacillati</taxon>
        <taxon>Bacillota</taxon>
        <taxon>Clostridia</taxon>
        <taxon>Eubacteriales</taxon>
        <taxon>Oscillospiraceae</taxon>
        <taxon>Faecalibacterium</taxon>
    </lineage>
</organism>
<dbReference type="Pfam" id="PF19481">
    <property type="entry name" value="DUF6017"/>
    <property type="match status" value="1"/>
</dbReference>
<feature type="compositionally biased region" description="Polar residues" evidence="1">
    <location>
        <begin position="144"/>
        <end position="156"/>
    </location>
</feature>
<dbReference type="Proteomes" id="UP000220005">
    <property type="component" value="Unassembled WGS sequence"/>
</dbReference>